<dbReference type="GO" id="GO:0005634">
    <property type="term" value="C:nucleus"/>
    <property type="evidence" value="ECO:0007669"/>
    <property type="project" value="UniProtKB-SubCell"/>
</dbReference>
<evidence type="ECO:0000256" key="2">
    <source>
        <dbReference type="ARBA" id="ARBA00023015"/>
    </source>
</evidence>
<evidence type="ECO:0000256" key="3">
    <source>
        <dbReference type="ARBA" id="ARBA00023163"/>
    </source>
</evidence>
<proteinExistence type="predicted"/>
<feature type="compositionally biased region" description="Basic and acidic residues" evidence="5">
    <location>
        <begin position="77"/>
        <end position="102"/>
    </location>
</feature>
<dbReference type="PROSITE" id="PS50888">
    <property type="entry name" value="BHLH"/>
    <property type="match status" value="1"/>
</dbReference>
<dbReference type="GO" id="GO:0003700">
    <property type="term" value="F:DNA-binding transcription factor activity"/>
    <property type="evidence" value="ECO:0007669"/>
    <property type="project" value="InterPro"/>
</dbReference>
<dbReference type="Gene3D" id="4.10.280.10">
    <property type="entry name" value="Helix-loop-helix DNA-binding domain"/>
    <property type="match status" value="1"/>
</dbReference>
<dbReference type="GO" id="GO:0009960">
    <property type="term" value="P:endosperm development"/>
    <property type="evidence" value="ECO:0007669"/>
    <property type="project" value="InterPro"/>
</dbReference>
<name>A0AAV3RM76_LITER</name>
<protein>
    <recommendedName>
        <fullName evidence="6">BHLH domain-containing protein</fullName>
    </recommendedName>
</protein>
<dbReference type="EMBL" id="BAABME010010352">
    <property type="protein sequence ID" value="GAA0177769.1"/>
    <property type="molecule type" value="Genomic_DNA"/>
</dbReference>
<evidence type="ECO:0000313" key="7">
    <source>
        <dbReference type="EMBL" id="GAA0177769.1"/>
    </source>
</evidence>
<evidence type="ECO:0000259" key="6">
    <source>
        <dbReference type="PROSITE" id="PS50888"/>
    </source>
</evidence>
<dbReference type="InterPro" id="IPR011598">
    <property type="entry name" value="bHLH_dom"/>
</dbReference>
<dbReference type="InterPro" id="IPR036638">
    <property type="entry name" value="HLH_DNA-bd_sf"/>
</dbReference>
<dbReference type="PANTHER" id="PTHR46772">
    <property type="entry name" value="BHLH DOMAIN-CONTAINING PROTEIN"/>
    <property type="match status" value="1"/>
</dbReference>
<keyword evidence="3" id="KW-0804">Transcription</keyword>
<dbReference type="Pfam" id="PF00010">
    <property type="entry name" value="HLH"/>
    <property type="match status" value="1"/>
</dbReference>
<gene>
    <name evidence="7" type="ORF">LIER_29744</name>
</gene>
<dbReference type="SUPFAM" id="SSF47459">
    <property type="entry name" value="HLH, helix-loop-helix DNA-binding domain"/>
    <property type="match status" value="1"/>
</dbReference>
<sequence length="126" mass="14363">MSKGEVGGHEGYFLENEQVWEFANSDNSRTIEEELDNIMEHSLPSYTEEASEKGKETIKLAGKKRSRECSNSAKGSKGGDEKNDETRKSESDHDSHILTERERRKKMKTMFATLHSLLPHLSHKVI</sequence>
<dbReference type="Proteomes" id="UP001454036">
    <property type="component" value="Unassembled WGS sequence"/>
</dbReference>
<evidence type="ECO:0000256" key="4">
    <source>
        <dbReference type="ARBA" id="ARBA00023242"/>
    </source>
</evidence>
<dbReference type="GO" id="GO:0046983">
    <property type="term" value="F:protein dimerization activity"/>
    <property type="evidence" value="ECO:0007669"/>
    <property type="project" value="InterPro"/>
</dbReference>
<keyword evidence="8" id="KW-1185">Reference proteome</keyword>
<keyword evidence="2" id="KW-0805">Transcription regulation</keyword>
<organism evidence="7 8">
    <name type="scientific">Lithospermum erythrorhizon</name>
    <name type="common">Purple gromwell</name>
    <name type="synonym">Lithospermum officinale var. erythrorhizon</name>
    <dbReference type="NCBI Taxonomy" id="34254"/>
    <lineage>
        <taxon>Eukaryota</taxon>
        <taxon>Viridiplantae</taxon>
        <taxon>Streptophyta</taxon>
        <taxon>Embryophyta</taxon>
        <taxon>Tracheophyta</taxon>
        <taxon>Spermatophyta</taxon>
        <taxon>Magnoliopsida</taxon>
        <taxon>eudicotyledons</taxon>
        <taxon>Gunneridae</taxon>
        <taxon>Pentapetalae</taxon>
        <taxon>asterids</taxon>
        <taxon>lamiids</taxon>
        <taxon>Boraginales</taxon>
        <taxon>Boraginaceae</taxon>
        <taxon>Boraginoideae</taxon>
        <taxon>Lithospermeae</taxon>
        <taxon>Lithospermum</taxon>
    </lineage>
</organism>
<comment type="caution">
    <text evidence="7">The sequence shown here is derived from an EMBL/GenBank/DDBJ whole genome shotgun (WGS) entry which is preliminary data.</text>
</comment>
<accession>A0AAV3RM76</accession>
<feature type="domain" description="BHLH" evidence="6">
    <location>
        <begin position="91"/>
        <end position="126"/>
    </location>
</feature>
<evidence type="ECO:0000313" key="8">
    <source>
        <dbReference type="Proteomes" id="UP001454036"/>
    </source>
</evidence>
<reference evidence="7 8" key="1">
    <citation type="submission" date="2024-01" db="EMBL/GenBank/DDBJ databases">
        <title>The complete chloroplast genome sequence of Lithospermum erythrorhizon: insights into the phylogenetic relationship among Boraginaceae species and the maternal lineages of purple gromwells.</title>
        <authorList>
            <person name="Okada T."/>
            <person name="Watanabe K."/>
        </authorList>
    </citation>
    <scope>NUCLEOTIDE SEQUENCE [LARGE SCALE GENOMIC DNA]</scope>
</reference>
<feature type="region of interest" description="Disordered" evidence="5">
    <location>
        <begin position="40"/>
        <end position="104"/>
    </location>
</feature>
<dbReference type="InterPro" id="IPR044278">
    <property type="entry name" value="BHLH95-like"/>
</dbReference>
<dbReference type="PANTHER" id="PTHR46772:SF8">
    <property type="entry name" value="TRANSCRIPTION FACTOR BHLH95"/>
    <property type="match status" value="1"/>
</dbReference>
<comment type="subcellular location">
    <subcellularLocation>
        <location evidence="1">Nucleus</location>
    </subcellularLocation>
</comment>
<evidence type="ECO:0000256" key="1">
    <source>
        <dbReference type="ARBA" id="ARBA00004123"/>
    </source>
</evidence>
<evidence type="ECO:0000256" key="5">
    <source>
        <dbReference type="SAM" id="MobiDB-lite"/>
    </source>
</evidence>
<keyword evidence="4" id="KW-0539">Nucleus</keyword>
<dbReference type="AlphaFoldDB" id="A0AAV3RM76"/>